<dbReference type="PANTHER" id="PTHR13137:SF6">
    <property type="entry name" value="SUCCINATE DEHYDROGENASE ASSEMBLY FACTOR 3, MITOCHONDRIAL"/>
    <property type="match status" value="1"/>
</dbReference>
<comment type="subunit">
    <text evidence="4 8">Interacts with the iron-sulfur protein subunit within the SDH catalytic dimer.</text>
</comment>
<dbReference type="CDD" id="cd20270">
    <property type="entry name" value="Complex1_LYR_SDHAF3_LYRM10"/>
    <property type="match status" value="1"/>
</dbReference>
<dbReference type="InterPro" id="IPR008381">
    <property type="entry name" value="SDHAF3/Sdh7"/>
</dbReference>
<evidence type="ECO:0000256" key="5">
    <source>
        <dbReference type="ARBA" id="ARBA00022946"/>
    </source>
</evidence>
<comment type="caution">
    <text evidence="9">The sequence shown here is derived from an EMBL/GenBank/DDBJ whole genome shotgun (WGS) entry which is preliminary data.</text>
</comment>
<comment type="similarity">
    <text evidence="3 8">Belongs to the complex I LYR family. SDHAF3 subfamily.</text>
</comment>
<dbReference type="OrthoDB" id="278329at2759"/>
<evidence type="ECO:0000256" key="8">
    <source>
        <dbReference type="RuleBase" id="RU368039"/>
    </source>
</evidence>
<evidence type="ECO:0000313" key="12">
    <source>
        <dbReference type="Proteomes" id="UP000654922"/>
    </source>
</evidence>
<keyword evidence="5" id="KW-0809">Transit peptide</keyword>
<dbReference type="Pfam" id="PF13233">
    <property type="entry name" value="Complex1_LYR_2"/>
    <property type="match status" value="1"/>
</dbReference>
<evidence type="ECO:0000256" key="4">
    <source>
        <dbReference type="ARBA" id="ARBA00011273"/>
    </source>
</evidence>
<comment type="subcellular location">
    <subcellularLocation>
        <location evidence="2 8">Mitochondrion matrix</location>
    </subcellularLocation>
</comment>
<proteinExistence type="inferred from homology"/>
<evidence type="ECO:0000256" key="1">
    <source>
        <dbReference type="ARBA" id="ARBA00003675"/>
    </source>
</evidence>
<evidence type="ECO:0000256" key="6">
    <source>
        <dbReference type="ARBA" id="ARBA00023128"/>
    </source>
</evidence>
<dbReference type="GO" id="GO:0034553">
    <property type="term" value="P:mitochondrial respiratory chain complex II assembly"/>
    <property type="evidence" value="ECO:0007669"/>
    <property type="project" value="UniProtKB-UniRule"/>
</dbReference>
<dbReference type="EMBL" id="JACBAE010000846">
    <property type="protein sequence ID" value="KAF7174561.1"/>
    <property type="molecule type" value="Genomic_DNA"/>
</dbReference>
<evidence type="ECO:0000256" key="7">
    <source>
        <dbReference type="ARBA" id="ARBA00023186"/>
    </source>
</evidence>
<dbReference type="EMBL" id="JACBAG010001869">
    <property type="protein sequence ID" value="KAF7179072.1"/>
    <property type="molecule type" value="Genomic_DNA"/>
</dbReference>
<reference evidence="9" key="1">
    <citation type="submission" date="2020-06" db="EMBL/GenBank/DDBJ databases">
        <title>Draft genome sequences of strains closely related to Aspergillus parafelis and Aspergillus hiratsukae.</title>
        <authorList>
            <person name="Dos Santos R.A.C."/>
            <person name="Rivero-Menendez O."/>
            <person name="Steenwyk J.L."/>
            <person name="Mead M.E."/>
            <person name="Goldman G.H."/>
            <person name="Alastruey-Izquierdo A."/>
            <person name="Rokas A."/>
        </authorList>
    </citation>
    <scope>NUCLEOTIDE SEQUENCE</scope>
    <source>
        <strain evidence="9">CNM-CM5623</strain>
        <strain evidence="10">CNM-CM7691</strain>
    </source>
</reference>
<dbReference type="Proteomes" id="UP000641853">
    <property type="component" value="Unassembled WGS sequence"/>
</dbReference>
<dbReference type="GO" id="GO:0005758">
    <property type="term" value="C:mitochondrial intermembrane space"/>
    <property type="evidence" value="ECO:0007669"/>
    <property type="project" value="TreeGrafter"/>
</dbReference>
<dbReference type="PANTHER" id="PTHR13137">
    <property type="entry name" value="DC11 ACN9 HOMOLOG"/>
    <property type="match status" value="1"/>
</dbReference>
<evidence type="ECO:0000313" key="10">
    <source>
        <dbReference type="EMBL" id="KAF7179072.1"/>
    </source>
</evidence>
<dbReference type="GO" id="GO:0006105">
    <property type="term" value="P:succinate metabolic process"/>
    <property type="evidence" value="ECO:0007669"/>
    <property type="project" value="TreeGrafter"/>
</dbReference>
<comment type="function">
    <text evidence="1 8">Plays an essential role in the assembly of succinate dehydrogenase (SDH), an enzyme complex (also referred to as respiratory complex II) that is a component of both the tricarboxylic acid (TCA) cycle and the mitochondrial electron transport chain, and which couples the oxidation of succinate to fumarate with the reduction of ubiquinone (coenzyme Q) to ubiquinol. Promotes maturation of the iron-sulfur protein subunit of the SDH catalytic dimer, protecting it from the deleterious effects of oxidants. May act together with SDHAF1.</text>
</comment>
<evidence type="ECO:0000256" key="3">
    <source>
        <dbReference type="ARBA" id="ARBA00006020"/>
    </source>
</evidence>
<evidence type="ECO:0000256" key="2">
    <source>
        <dbReference type="ARBA" id="ARBA00004305"/>
    </source>
</evidence>
<keyword evidence="7 8" id="KW-0143">Chaperone</keyword>
<keyword evidence="11" id="KW-1185">Reference proteome</keyword>
<dbReference type="GO" id="GO:0005759">
    <property type="term" value="C:mitochondrial matrix"/>
    <property type="evidence" value="ECO:0007669"/>
    <property type="project" value="UniProtKB-SubCell"/>
</dbReference>
<gene>
    <name evidence="9" type="ORF">CNMCM5623_007886</name>
    <name evidence="10" type="ORF">CNMCM7691_007842</name>
</gene>
<keyword evidence="6 8" id="KW-0496">Mitochondrion</keyword>
<evidence type="ECO:0000313" key="9">
    <source>
        <dbReference type="EMBL" id="KAF7174561.1"/>
    </source>
</evidence>
<dbReference type="Proteomes" id="UP000654922">
    <property type="component" value="Unassembled WGS sequence"/>
</dbReference>
<dbReference type="AlphaFoldDB" id="A0A8H6QMJ6"/>
<name>A0A8H6QMJ6_9EURO</name>
<evidence type="ECO:0000313" key="11">
    <source>
        <dbReference type="Proteomes" id="UP000641853"/>
    </source>
</evidence>
<accession>A0A8H6QMJ6</accession>
<organism evidence="9 12">
    <name type="scientific">Aspergillus felis</name>
    <dbReference type="NCBI Taxonomy" id="1287682"/>
    <lineage>
        <taxon>Eukaryota</taxon>
        <taxon>Fungi</taxon>
        <taxon>Dikarya</taxon>
        <taxon>Ascomycota</taxon>
        <taxon>Pezizomycotina</taxon>
        <taxon>Eurotiomycetes</taxon>
        <taxon>Eurotiomycetidae</taxon>
        <taxon>Eurotiales</taxon>
        <taxon>Aspergillaceae</taxon>
        <taxon>Aspergillus</taxon>
        <taxon>Aspergillus subgen. Fumigati</taxon>
    </lineage>
</organism>
<sequence>MGSKSSLSEALALLPPLQLYRRILRVHRRKLDPEMRILGDSYVKSEFRAHRDVENPLHIIGFLTEWQLYAQKLEGDAWVGEKLDKSKLEKMSGGFYVYKPIFRVRSILIVSVSVVVDQQIGQLYELMQAIKNPDGEGKE</sequence>
<protein>
    <recommendedName>
        <fullName evidence="8">Succinate dehydrogenase assembly factor 3</fullName>
        <shortName evidence="8">SDH assembly factor 3</shortName>
        <shortName evidence="8">SDHAF3</shortName>
    </recommendedName>
</protein>